<dbReference type="InterPro" id="IPR026444">
    <property type="entry name" value="Secre_tail"/>
</dbReference>
<keyword evidence="1" id="KW-0732">Signal</keyword>
<feature type="domain" description="Secretion system C-terminal sorting" evidence="2">
    <location>
        <begin position="126"/>
        <end position="201"/>
    </location>
</feature>
<evidence type="ECO:0000259" key="2">
    <source>
        <dbReference type="Pfam" id="PF18962"/>
    </source>
</evidence>
<dbReference type="Proteomes" id="UP000603640">
    <property type="component" value="Unassembled WGS sequence"/>
</dbReference>
<feature type="chain" id="PRO_5038035132" evidence="1">
    <location>
        <begin position="23"/>
        <end position="204"/>
    </location>
</feature>
<name>A0A923N6D9_9BACT</name>
<organism evidence="3 4">
    <name type="scientific">Pontibacter cellulosilyticus</name>
    <dbReference type="NCBI Taxonomy" id="1720253"/>
    <lineage>
        <taxon>Bacteria</taxon>
        <taxon>Pseudomonadati</taxon>
        <taxon>Bacteroidota</taxon>
        <taxon>Cytophagia</taxon>
        <taxon>Cytophagales</taxon>
        <taxon>Hymenobacteraceae</taxon>
        <taxon>Pontibacter</taxon>
    </lineage>
</organism>
<dbReference type="Pfam" id="PF18962">
    <property type="entry name" value="Por_Secre_tail"/>
    <property type="match status" value="1"/>
</dbReference>
<gene>
    <name evidence="3" type="ORF">H8S84_09495</name>
</gene>
<evidence type="ECO:0000313" key="3">
    <source>
        <dbReference type="EMBL" id="MBC5993066.1"/>
    </source>
</evidence>
<feature type="signal peptide" evidence="1">
    <location>
        <begin position="1"/>
        <end position="22"/>
    </location>
</feature>
<sequence>MKNFTKLFFIATLISSHLLGFAANATTGQSANEGVEPTYKGGSTNWKLIQEKGAQLSVSAQNARPAFVRNEEEHTCSKLFASAVSKEFHVVENRGTKSMFATVSFASLSSIAPSRVIKQMPSINAYPNPSRGITKLSLNLPGGQENYKIRISNTIGKVLSVHELVPAEKMEVELNMTSLPSGIYFYSLLVNDKTVETKRLVLQK</sequence>
<dbReference type="AlphaFoldDB" id="A0A923N6D9"/>
<dbReference type="RefSeq" id="WP_187067078.1">
    <property type="nucleotide sequence ID" value="NZ_JACRVF010000002.1"/>
</dbReference>
<evidence type="ECO:0000313" key="4">
    <source>
        <dbReference type="Proteomes" id="UP000603640"/>
    </source>
</evidence>
<reference evidence="3" key="1">
    <citation type="submission" date="2020-08" db="EMBL/GenBank/DDBJ databases">
        <title>Pontibacter sp. SD6 16S ribosomal RNA gene Genome sequencing and assembly.</title>
        <authorList>
            <person name="Kang M."/>
        </authorList>
    </citation>
    <scope>NUCLEOTIDE SEQUENCE</scope>
    <source>
        <strain evidence="3">SD6</strain>
    </source>
</reference>
<proteinExistence type="predicted"/>
<protein>
    <submittedName>
        <fullName evidence="3">T9SS type A sorting domain-containing protein</fullName>
    </submittedName>
</protein>
<dbReference type="EMBL" id="JACRVF010000002">
    <property type="protein sequence ID" value="MBC5993066.1"/>
    <property type="molecule type" value="Genomic_DNA"/>
</dbReference>
<evidence type="ECO:0000256" key="1">
    <source>
        <dbReference type="SAM" id="SignalP"/>
    </source>
</evidence>
<dbReference type="NCBIfam" id="TIGR04183">
    <property type="entry name" value="Por_Secre_tail"/>
    <property type="match status" value="1"/>
</dbReference>
<accession>A0A923N6D9</accession>
<keyword evidence="4" id="KW-1185">Reference proteome</keyword>
<comment type="caution">
    <text evidence="3">The sequence shown here is derived from an EMBL/GenBank/DDBJ whole genome shotgun (WGS) entry which is preliminary data.</text>
</comment>